<dbReference type="Pfam" id="PF12695">
    <property type="entry name" value="Abhydrolase_5"/>
    <property type="match status" value="1"/>
</dbReference>
<feature type="domain" description="Alpha/beta hydrolase fold-5" evidence="2">
    <location>
        <begin position="78"/>
        <end position="239"/>
    </location>
</feature>
<keyword evidence="1" id="KW-1133">Transmembrane helix</keyword>
<keyword evidence="3" id="KW-0378">Hydrolase</keyword>
<organism evidence="3 4">
    <name type="scientific">Paenibacillus lautus</name>
    <name type="common">Bacillus lautus</name>
    <dbReference type="NCBI Taxonomy" id="1401"/>
    <lineage>
        <taxon>Bacteria</taxon>
        <taxon>Bacillati</taxon>
        <taxon>Bacillota</taxon>
        <taxon>Bacilli</taxon>
        <taxon>Bacillales</taxon>
        <taxon>Paenibacillaceae</taxon>
        <taxon>Paenibacillus</taxon>
    </lineage>
</organism>
<evidence type="ECO:0000256" key="1">
    <source>
        <dbReference type="SAM" id="Phobius"/>
    </source>
</evidence>
<keyword evidence="1" id="KW-0812">Transmembrane</keyword>
<evidence type="ECO:0000313" key="4">
    <source>
        <dbReference type="Proteomes" id="UP000187074"/>
    </source>
</evidence>
<dbReference type="Proteomes" id="UP000187074">
    <property type="component" value="Unassembled WGS sequence"/>
</dbReference>
<dbReference type="InterPro" id="IPR029059">
    <property type="entry name" value="AB_hydrolase_5"/>
</dbReference>
<evidence type="ECO:0000313" key="3">
    <source>
        <dbReference type="EMBL" id="OME92350.1"/>
    </source>
</evidence>
<keyword evidence="1" id="KW-0472">Membrane</keyword>
<dbReference type="OrthoDB" id="9780932at2"/>
<accession>A0A1R1B1G8</accession>
<reference evidence="3 4" key="1">
    <citation type="submission" date="2016-11" db="EMBL/GenBank/DDBJ databases">
        <title>Paenibacillus species isolates.</title>
        <authorList>
            <person name="Beno S.M."/>
        </authorList>
    </citation>
    <scope>NUCLEOTIDE SEQUENCE [LARGE SCALE GENOMIC DNA]</scope>
    <source>
        <strain evidence="3 4">FSL F4-0100</strain>
    </source>
</reference>
<dbReference type="EMBL" id="MRTF01000005">
    <property type="protein sequence ID" value="OME92350.1"/>
    <property type="molecule type" value="Genomic_DNA"/>
</dbReference>
<feature type="transmembrane region" description="Helical" evidence="1">
    <location>
        <begin position="12"/>
        <end position="34"/>
    </location>
</feature>
<comment type="caution">
    <text evidence="3">The sequence shown here is derived from an EMBL/GenBank/DDBJ whole genome shotgun (WGS) entry which is preliminary data.</text>
</comment>
<dbReference type="SUPFAM" id="SSF53474">
    <property type="entry name" value="alpha/beta-Hydrolases"/>
    <property type="match status" value="1"/>
</dbReference>
<dbReference type="GO" id="GO:0016787">
    <property type="term" value="F:hydrolase activity"/>
    <property type="evidence" value="ECO:0007669"/>
    <property type="project" value="UniProtKB-KW"/>
</dbReference>
<dbReference type="AlphaFoldDB" id="A0A1R1B1G8"/>
<name>A0A1R1B1G8_PAELA</name>
<protein>
    <submittedName>
        <fullName evidence="3">Alpha/beta hydrolase</fullName>
    </submittedName>
</protein>
<dbReference type="Gene3D" id="3.40.50.1820">
    <property type="entry name" value="alpha/beta hydrolase"/>
    <property type="match status" value="1"/>
</dbReference>
<dbReference type="STRING" id="1401.BK123_15075"/>
<evidence type="ECO:0000259" key="2">
    <source>
        <dbReference type="Pfam" id="PF12695"/>
    </source>
</evidence>
<proteinExistence type="predicted"/>
<gene>
    <name evidence="3" type="ORF">BK123_15075</name>
</gene>
<dbReference type="InterPro" id="IPR029058">
    <property type="entry name" value="AB_hydrolase_fold"/>
</dbReference>
<sequence>MKQTHKSGSKRGLKIVIWTLSIIAMVIIAASVILDSLTYKPLDEAKAVFRSDTEVVVEHLKDGYRFEPVGGEVIQPDIIFYPGGLVEPESYAPFAKRMAEKGHRVYIASMPLNLAVFGQNKADSFISEHQGSRYVIGGHSLGGVFAARYASEHPDVIDGVYFMASYADDGGKLNGLNMSALQITGTKDGILDRTEWEAARKNLPDDTTYVDIAGGNHGQFGSYGFQKGDNKASLTPAEQLIEVTEAMDLWIQGIDLFQR</sequence>